<dbReference type="InterPro" id="IPR050360">
    <property type="entry name" value="MFS_Sugar_Transporters"/>
</dbReference>
<comment type="subcellular location">
    <subcellularLocation>
        <location evidence="1">Membrane</location>
        <topology evidence="1">Multi-pass membrane protein</topology>
    </subcellularLocation>
</comment>
<sequence>MARLIIVGIALVAALGGLIYGFDSGIVATTFGHDTFKLYMYGPSMNNPTLSGAIVSVYNAGQGVGGLSTGFFADRISRKYTIFVAAVLTVIGGALQGGAINVGMMIAGRLFAGIGCGQFLSIVPIYLAEVAPPSVRGFMVGLQGMMIAIGFCLANWIGYAGSYADGNAQWRIPLAMQIPPPIVLIAGLFFIPFSPRWLIQQDRTDDAKRVLEKLHGDEIGDLANQELAQIRAQINLEREQGNLDWGTAISKMFSRRYIRRTMTAAFIISMGQLSGSSVIQNFQNIFYAAVGFTGKTSLLISGVYGFMGVIGQIIYLFVVADKWPRARTLWTGSVVLSVMLAICMALSAQYGSKGNGNESGARAAIAFIFIYSMCYAIFFNAMIWVVPSELFPFFLRSKGLAFAVFSKAVVAIVLSQITPIALAHVGWKYFSLFIATNMTAALIYFFFLPETSGKSLEEIAEIFGDTLATDHIGEINVDVKLATEVSHVETSPGREYIGGERDRPGEKV</sequence>
<feature type="transmembrane region" description="Helical" evidence="8">
    <location>
        <begin position="330"/>
        <end position="351"/>
    </location>
</feature>
<proteinExistence type="inferred from homology"/>
<evidence type="ECO:0000256" key="2">
    <source>
        <dbReference type="ARBA" id="ARBA00010992"/>
    </source>
</evidence>
<evidence type="ECO:0000256" key="7">
    <source>
        <dbReference type="RuleBase" id="RU003346"/>
    </source>
</evidence>
<protein>
    <recommendedName>
        <fullName evidence="9">Major facilitator superfamily (MFS) profile domain-containing protein</fullName>
    </recommendedName>
</protein>
<evidence type="ECO:0000256" key="3">
    <source>
        <dbReference type="ARBA" id="ARBA00022448"/>
    </source>
</evidence>
<dbReference type="PANTHER" id="PTHR48022:SF11">
    <property type="entry name" value="MONOSACCHARIDE TRANSPORTER (HXT8), PUTATIVE (AFU_ORTHOLOGUE AFUA_2G08120)-RELATED"/>
    <property type="match status" value="1"/>
</dbReference>
<accession>A0A0D2FEW6</accession>
<feature type="transmembrane region" description="Helical" evidence="8">
    <location>
        <begin position="299"/>
        <end position="318"/>
    </location>
</feature>
<dbReference type="PROSITE" id="PS50850">
    <property type="entry name" value="MFS"/>
    <property type="match status" value="1"/>
</dbReference>
<dbReference type="FunFam" id="1.20.1250.20:FF:000134">
    <property type="entry name" value="MFS sugar transporter protein"/>
    <property type="match status" value="1"/>
</dbReference>
<evidence type="ECO:0000256" key="4">
    <source>
        <dbReference type="ARBA" id="ARBA00022692"/>
    </source>
</evidence>
<keyword evidence="4 8" id="KW-0812">Transmembrane</keyword>
<dbReference type="Pfam" id="PF00083">
    <property type="entry name" value="Sugar_tr"/>
    <property type="match status" value="1"/>
</dbReference>
<comment type="similarity">
    <text evidence="2 7">Belongs to the major facilitator superfamily. Sugar transporter (TC 2.A.1.1) family.</text>
</comment>
<feature type="transmembrane region" description="Helical" evidence="8">
    <location>
        <begin position="140"/>
        <end position="158"/>
    </location>
</feature>
<feature type="transmembrane region" description="Helical" evidence="8">
    <location>
        <begin position="363"/>
        <end position="387"/>
    </location>
</feature>
<dbReference type="PANTHER" id="PTHR48022">
    <property type="entry name" value="PLASTIDIC GLUCOSE TRANSPORTER 4"/>
    <property type="match status" value="1"/>
</dbReference>
<evidence type="ECO:0000256" key="5">
    <source>
        <dbReference type="ARBA" id="ARBA00022989"/>
    </source>
</evidence>
<dbReference type="GO" id="GO:0016020">
    <property type="term" value="C:membrane"/>
    <property type="evidence" value="ECO:0007669"/>
    <property type="project" value="UniProtKB-SubCell"/>
</dbReference>
<feature type="transmembrane region" description="Helical" evidence="8">
    <location>
        <begin position="106"/>
        <end position="128"/>
    </location>
</feature>
<feature type="transmembrane region" description="Helical" evidence="8">
    <location>
        <begin position="178"/>
        <end position="199"/>
    </location>
</feature>
<dbReference type="AlphaFoldDB" id="A0A0D2FEW6"/>
<dbReference type="InterPro" id="IPR036259">
    <property type="entry name" value="MFS_trans_sf"/>
</dbReference>
<dbReference type="InterPro" id="IPR005828">
    <property type="entry name" value="MFS_sugar_transport-like"/>
</dbReference>
<keyword evidence="3 7" id="KW-0813">Transport</keyword>
<keyword evidence="6 8" id="KW-0472">Membrane</keyword>
<dbReference type="HOGENOM" id="CLU_001265_30_13_1"/>
<evidence type="ECO:0000256" key="6">
    <source>
        <dbReference type="ARBA" id="ARBA00023136"/>
    </source>
</evidence>
<dbReference type="EMBL" id="KN846960">
    <property type="protein sequence ID" value="KIW65395.1"/>
    <property type="molecule type" value="Genomic_DNA"/>
</dbReference>
<dbReference type="PROSITE" id="PS00217">
    <property type="entry name" value="SUGAR_TRANSPORT_2"/>
    <property type="match status" value="1"/>
</dbReference>
<dbReference type="PRINTS" id="PR00171">
    <property type="entry name" value="SUGRTRNSPORT"/>
</dbReference>
<feature type="transmembrane region" description="Helical" evidence="8">
    <location>
        <begin position="80"/>
        <end position="100"/>
    </location>
</feature>
<evidence type="ECO:0000256" key="8">
    <source>
        <dbReference type="SAM" id="Phobius"/>
    </source>
</evidence>
<dbReference type="Gene3D" id="1.20.1250.20">
    <property type="entry name" value="MFS general substrate transporter like domains"/>
    <property type="match status" value="1"/>
</dbReference>
<gene>
    <name evidence="10" type="ORF">PV04_07658</name>
</gene>
<dbReference type="InterPro" id="IPR003663">
    <property type="entry name" value="Sugar/inositol_transpt"/>
</dbReference>
<dbReference type="GO" id="GO:0005351">
    <property type="term" value="F:carbohydrate:proton symporter activity"/>
    <property type="evidence" value="ECO:0007669"/>
    <property type="project" value="TreeGrafter"/>
</dbReference>
<feature type="transmembrane region" description="Helical" evidence="8">
    <location>
        <begin position="52"/>
        <end position="73"/>
    </location>
</feature>
<dbReference type="SUPFAM" id="SSF103473">
    <property type="entry name" value="MFS general substrate transporter"/>
    <property type="match status" value="1"/>
</dbReference>
<organism evidence="10 11">
    <name type="scientific">Phialophora macrospora</name>
    <dbReference type="NCBI Taxonomy" id="1851006"/>
    <lineage>
        <taxon>Eukaryota</taxon>
        <taxon>Fungi</taxon>
        <taxon>Dikarya</taxon>
        <taxon>Ascomycota</taxon>
        <taxon>Pezizomycotina</taxon>
        <taxon>Eurotiomycetes</taxon>
        <taxon>Chaetothyriomycetidae</taxon>
        <taxon>Chaetothyriales</taxon>
        <taxon>Herpotrichiellaceae</taxon>
        <taxon>Phialophora</taxon>
    </lineage>
</organism>
<evidence type="ECO:0000256" key="1">
    <source>
        <dbReference type="ARBA" id="ARBA00004141"/>
    </source>
</evidence>
<dbReference type="InterPro" id="IPR005829">
    <property type="entry name" value="Sugar_transporter_CS"/>
</dbReference>
<dbReference type="InterPro" id="IPR020846">
    <property type="entry name" value="MFS_dom"/>
</dbReference>
<evidence type="ECO:0000313" key="11">
    <source>
        <dbReference type="Proteomes" id="UP000054266"/>
    </source>
</evidence>
<feature type="transmembrane region" description="Helical" evidence="8">
    <location>
        <begin position="399"/>
        <end position="423"/>
    </location>
</feature>
<dbReference type="Proteomes" id="UP000054266">
    <property type="component" value="Unassembled WGS sequence"/>
</dbReference>
<keyword evidence="11" id="KW-1185">Reference proteome</keyword>
<keyword evidence="5 8" id="KW-1133">Transmembrane helix</keyword>
<dbReference type="NCBIfam" id="TIGR00879">
    <property type="entry name" value="SP"/>
    <property type="match status" value="1"/>
</dbReference>
<feature type="transmembrane region" description="Helical" evidence="8">
    <location>
        <begin position="429"/>
        <end position="448"/>
    </location>
</feature>
<evidence type="ECO:0000313" key="10">
    <source>
        <dbReference type="EMBL" id="KIW65395.1"/>
    </source>
</evidence>
<reference evidence="10 11" key="1">
    <citation type="submission" date="2015-01" db="EMBL/GenBank/DDBJ databases">
        <title>The Genome Sequence of Capronia semiimmersa CBS27337.</title>
        <authorList>
            <consortium name="The Broad Institute Genomics Platform"/>
            <person name="Cuomo C."/>
            <person name="de Hoog S."/>
            <person name="Gorbushina A."/>
            <person name="Stielow B."/>
            <person name="Teixiera M."/>
            <person name="Abouelleil A."/>
            <person name="Chapman S.B."/>
            <person name="Priest M."/>
            <person name="Young S.K."/>
            <person name="Wortman J."/>
            <person name="Nusbaum C."/>
            <person name="Birren B."/>
        </authorList>
    </citation>
    <scope>NUCLEOTIDE SEQUENCE [LARGE SCALE GENOMIC DNA]</scope>
    <source>
        <strain evidence="10 11">CBS 27337</strain>
    </source>
</reference>
<evidence type="ECO:0000259" key="9">
    <source>
        <dbReference type="PROSITE" id="PS50850"/>
    </source>
</evidence>
<feature type="domain" description="Major facilitator superfamily (MFS) profile" evidence="9">
    <location>
        <begin position="9"/>
        <end position="452"/>
    </location>
</feature>
<name>A0A0D2FEW6_9EURO</name>